<evidence type="ECO:0000313" key="2">
    <source>
        <dbReference type="Proteomes" id="UP000597617"/>
    </source>
</evidence>
<dbReference type="RefSeq" id="WP_196282415.1">
    <property type="nucleotide sequence ID" value="NZ_JADQDQ010000004.1"/>
</dbReference>
<dbReference type="Proteomes" id="UP000597617">
    <property type="component" value="Unassembled WGS sequence"/>
</dbReference>
<gene>
    <name evidence="1" type="ORF">I2I05_11655</name>
</gene>
<keyword evidence="2" id="KW-1185">Reference proteome</keyword>
<accession>A0ABS0II55</accession>
<reference evidence="1 2" key="1">
    <citation type="submission" date="2020-11" db="EMBL/GenBank/DDBJ databases">
        <authorList>
            <person name="Kim M.K."/>
        </authorList>
    </citation>
    <scope>NUCLEOTIDE SEQUENCE [LARGE SCALE GENOMIC DNA]</scope>
    <source>
        <strain evidence="1 2">BT683</strain>
    </source>
</reference>
<dbReference type="EMBL" id="JADQDQ010000004">
    <property type="protein sequence ID" value="MBF9238050.1"/>
    <property type="molecule type" value="Genomic_DNA"/>
</dbReference>
<sequence length="174" mass="20447">MKVNTFSAIKAQVVNWMAALYAARYYSSDIWCKLLPDVKRWAKAHYTPRVADPLVELNPVWAQQFRHALQLAGGAAGSILDNPFTDIKRLRTAFEMGKMNYQLPLQIGYLKDQEWLLIVERDRQKINQYYKLFLTLRHMTPDDIDELMRKYAAPYMPSCDSKTQLSRAWQYCFQ</sequence>
<comment type="caution">
    <text evidence="1">The sequence shown here is derived from an EMBL/GenBank/DDBJ whole genome shotgun (WGS) entry which is preliminary data.</text>
</comment>
<protein>
    <submittedName>
        <fullName evidence="1">Uncharacterized protein</fullName>
    </submittedName>
</protein>
<proteinExistence type="predicted"/>
<name>A0ABS0II55_9BACT</name>
<organism evidence="1 2">
    <name type="scientific">Hymenobacter jeongseonensis</name>
    <dbReference type="NCBI Taxonomy" id="2791027"/>
    <lineage>
        <taxon>Bacteria</taxon>
        <taxon>Pseudomonadati</taxon>
        <taxon>Bacteroidota</taxon>
        <taxon>Cytophagia</taxon>
        <taxon>Cytophagales</taxon>
        <taxon>Hymenobacteraceae</taxon>
        <taxon>Hymenobacter</taxon>
    </lineage>
</organism>
<evidence type="ECO:0000313" key="1">
    <source>
        <dbReference type="EMBL" id="MBF9238050.1"/>
    </source>
</evidence>